<dbReference type="InterPro" id="IPR010730">
    <property type="entry name" value="HET"/>
</dbReference>
<name>A0A9P4JKR3_9PLEO</name>
<gene>
    <name evidence="2" type="ORF">GQ43DRAFT_448996</name>
</gene>
<evidence type="ECO:0000313" key="3">
    <source>
        <dbReference type="Proteomes" id="UP000799536"/>
    </source>
</evidence>
<sequence length="222" mass="25339">MIISACQQARQDNLAYVWIDTCCIDKSSSAELSEAINSMWRYYERSAMCYAYLDDVDVFDPLRGGHGVSNASDGSSEELTSKQVDLIDEKDLARSRWFTRGWTLQELIAPARVAFYIKGWNFVGYKATMGRKLERITGIGTEILMEHWPKLDTVSVARRMSWAAKRETTRVEDMAYCLLGIFDVNMPLLYGEGEKAFVRLQEEIMKDSDDHRSEEDVSDIAA</sequence>
<dbReference type="OrthoDB" id="674604at2759"/>
<feature type="domain" description="Heterokaryon incompatibility" evidence="1">
    <location>
        <begin position="4"/>
        <end position="106"/>
    </location>
</feature>
<dbReference type="AlphaFoldDB" id="A0A9P4JKR3"/>
<reference evidence="2" key="1">
    <citation type="journal article" date="2020" name="Stud. Mycol.">
        <title>101 Dothideomycetes genomes: a test case for predicting lifestyles and emergence of pathogens.</title>
        <authorList>
            <person name="Haridas S."/>
            <person name="Albert R."/>
            <person name="Binder M."/>
            <person name="Bloem J."/>
            <person name="Labutti K."/>
            <person name="Salamov A."/>
            <person name="Andreopoulos B."/>
            <person name="Baker S."/>
            <person name="Barry K."/>
            <person name="Bills G."/>
            <person name="Bluhm B."/>
            <person name="Cannon C."/>
            <person name="Castanera R."/>
            <person name="Culley D."/>
            <person name="Daum C."/>
            <person name="Ezra D."/>
            <person name="Gonzalez J."/>
            <person name="Henrissat B."/>
            <person name="Kuo A."/>
            <person name="Liang C."/>
            <person name="Lipzen A."/>
            <person name="Lutzoni F."/>
            <person name="Magnuson J."/>
            <person name="Mondo S."/>
            <person name="Nolan M."/>
            <person name="Ohm R."/>
            <person name="Pangilinan J."/>
            <person name="Park H.-J."/>
            <person name="Ramirez L."/>
            <person name="Alfaro M."/>
            <person name="Sun H."/>
            <person name="Tritt A."/>
            <person name="Yoshinaga Y."/>
            <person name="Zwiers L.-H."/>
            <person name="Turgeon B."/>
            <person name="Goodwin S."/>
            <person name="Spatafora J."/>
            <person name="Crous P."/>
            <person name="Grigoriev I."/>
        </authorList>
    </citation>
    <scope>NUCLEOTIDE SEQUENCE</scope>
    <source>
        <strain evidence="2">ATCC 74209</strain>
    </source>
</reference>
<evidence type="ECO:0000259" key="1">
    <source>
        <dbReference type="Pfam" id="PF06985"/>
    </source>
</evidence>
<dbReference type="PANTHER" id="PTHR10622:SF10">
    <property type="entry name" value="HET DOMAIN-CONTAINING PROTEIN"/>
    <property type="match status" value="1"/>
</dbReference>
<accession>A0A9P4JKR3</accession>
<organism evidence="2 3">
    <name type="scientific">Delitschia confertaspora ATCC 74209</name>
    <dbReference type="NCBI Taxonomy" id="1513339"/>
    <lineage>
        <taxon>Eukaryota</taxon>
        <taxon>Fungi</taxon>
        <taxon>Dikarya</taxon>
        <taxon>Ascomycota</taxon>
        <taxon>Pezizomycotina</taxon>
        <taxon>Dothideomycetes</taxon>
        <taxon>Pleosporomycetidae</taxon>
        <taxon>Pleosporales</taxon>
        <taxon>Delitschiaceae</taxon>
        <taxon>Delitschia</taxon>
    </lineage>
</organism>
<protein>
    <recommendedName>
        <fullName evidence="1">Heterokaryon incompatibility domain-containing protein</fullName>
    </recommendedName>
</protein>
<evidence type="ECO:0000313" key="2">
    <source>
        <dbReference type="EMBL" id="KAF2201152.1"/>
    </source>
</evidence>
<dbReference type="Pfam" id="PF06985">
    <property type="entry name" value="HET"/>
    <property type="match status" value="1"/>
</dbReference>
<proteinExistence type="predicted"/>
<keyword evidence="3" id="KW-1185">Reference proteome</keyword>
<dbReference type="EMBL" id="ML993988">
    <property type="protein sequence ID" value="KAF2201152.1"/>
    <property type="molecule type" value="Genomic_DNA"/>
</dbReference>
<dbReference type="PANTHER" id="PTHR10622">
    <property type="entry name" value="HET DOMAIN-CONTAINING PROTEIN"/>
    <property type="match status" value="1"/>
</dbReference>
<dbReference type="Proteomes" id="UP000799536">
    <property type="component" value="Unassembled WGS sequence"/>
</dbReference>
<comment type="caution">
    <text evidence="2">The sequence shown here is derived from an EMBL/GenBank/DDBJ whole genome shotgun (WGS) entry which is preliminary data.</text>
</comment>